<dbReference type="GO" id="GO:0015833">
    <property type="term" value="P:peptide transport"/>
    <property type="evidence" value="ECO:0007669"/>
    <property type="project" value="TreeGrafter"/>
</dbReference>
<comment type="similarity">
    <text evidence="1">Belongs to the bacterial solute-binding protein 5 family.</text>
</comment>
<evidence type="ECO:0000313" key="7">
    <source>
        <dbReference type="Proteomes" id="UP000229834"/>
    </source>
</evidence>
<dbReference type="InterPro" id="IPR000914">
    <property type="entry name" value="SBP_5_dom"/>
</dbReference>
<keyword evidence="4" id="KW-0472">Membrane</keyword>
<sequence>MNTEFLNKYLKKRFSIPGESTFSKTFKSFSLSERIVFYSLLTVLGILTLGFLFYINNQFLVQIPAKGGSLTEGAVGSPRFINPVLDISDADRDLTALIYSGLMRPGPDGELIPDLAESYSISEDTLTYTFTIRQDAVFSDGSPVTSDDVEFTIFKAQDPALKSPRRANWEGVAINKDGEKEISFTLKQPYSPFLENTTIGILPKHIWKDASSDDIPFSPYNTNPIGSGPYKVSKIGRNSAGTPNEYQLVSFKKYTLGEPYISNLTLKFYPNEEDLIKAYKGRDIEALNSISPGATTELEKSGAPIYKVTLPRIFGVFFNQNQASVLANVEVRVALDTALDKQKIVDSVLLGYGKTLSGPIPFGNLAGDVEATSSEAKIANARNVLERNGWELNPETNIYEKTVKKEKTILSFSIATGDFPELKNSAQSIKEQWEALGAKIDLQIYESGDLQQNIIRPRKYDALYFGEIVGRDLDFYPFWHSSQRNDPGLNISLYVNSEVDKILDDVRSTSDPSQREQDYKDFETEIKKDRPAVFTYSPDFIYVVPNKIKNIKLEKLTMPSERFMNIYQRYIETNKVWKIFAPK</sequence>
<dbReference type="GO" id="GO:1904680">
    <property type="term" value="F:peptide transmembrane transporter activity"/>
    <property type="evidence" value="ECO:0007669"/>
    <property type="project" value="TreeGrafter"/>
</dbReference>
<evidence type="ECO:0000313" key="6">
    <source>
        <dbReference type="EMBL" id="PIQ66835.1"/>
    </source>
</evidence>
<keyword evidence="4" id="KW-0812">Transmembrane</keyword>
<dbReference type="GO" id="GO:0043190">
    <property type="term" value="C:ATP-binding cassette (ABC) transporter complex"/>
    <property type="evidence" value="ECO:0007669"/>
    <property type="project" value="InterPro"/>
</dbReference>
<evidence type="ECO:0000256" key="3">
    <source>
        <dbReference type="ARBA" id="ARBA00022729"/>
    </source>
</evidence>
<evidence type="ECO:0000256" key="1">
    <source>
        <dbReference type="ARBA" id="ARBA00005695"/>
    </source>
</evidence>
<name>A0A2H0K6H7_9BACT</name>
<dbReference type="EMBL" id="PCVC01000057">
    <property type="protein sequence ID" value="PIQ66835.1"/>
    <property type="molecule type" value="Genomic_DNA"/>
</dbReference>
<dbReference type="Gene3D" id="3.40.190.10">
    <property type="entry name" value="Periplasmic binding protein-like II"/>
    <property type="match status" value="1"/>
</dbReference>
<protein>
    <recommendedName>
        <fullName evidence="5">Solute-binding protein family 5 domain-containing protein</fullName>
    </recommendedName>
</protein>
<dbReference type="GO" id="GO:0042597">
    <property type="term" value="C:periplasmic space"/>
    <property type="evidence" value="ECO:0007669"/>
    <property type="project" value="UniProtKB-ARBA"/>
</dbReference>
<keyword evidence="4" id="KW-1133">Transmembrane helix</keyword>
<evidence type="ECO:0000259" key="5">
    <source>
        <dbReference type="Pfam" id="PF00496"/>
    </source>
</evidence>
<feature type="transmembrane region" description="Helical" evidence="4">
    <location>
        <begin position="35"/>
        <end position="55"/>
    </location>
</feature>
<dbReference type="Proteomes" id="UP000229834">
    <property type="component" value="Unassembled WGS sequence"/>
</dbReference>
<evidence type="ECO:0000256" key="4">
    <source>
        <dbReference type="SAM" id="Phobius"/>
    </source>
</evidence>
<organism evidence="6 7">
    <name type="scientific">Candidatus Zambryskibacteria bacterium CG11_big_fil_rev_8_21_14_0_20_40_24</name>
    <dbReference type="NCBI Taxonomy" id="1975116"/>
    <lineage>
        <taxon>Bacteria</taxon>
        <taxon>Candidatus Zambryskiibacteriota</taxon>
    </lineage>
</organism>
<dbReference type="InterPro" id="IPR030678">
    <property type="entry name" value="Peptide/Ni-bd"/>
</dbReference>
<dbReference type="Gene3D" id="3.10.105.10">
    <property type="entry name" value="Dipeptide-binding Protein, Domain 3"/>
    <property type="match status" value="1"/>
</dbReference>
<comment type="caution">
    <text evidence="6">The sequence shown here is derived from an EMBL/GenBank/DDBJ whole genome shotgun (WGS) entry which is preliminary data.</text>
</comment>
<reference evidence="6 7" key="1">
    <citation type="submission" date="2017-09" db="EMBL/GenBank/DDBJ databases">
        <title>Depth-based differentiation of microbial function through sediment-hosted aquifers and enrichment of novel symbionts in the deep terrestrial subsurface.</title>
        <authorList>
            <person name="Probst A.J."/>
            <person name="Ladd B."/>
            <person name="Jarett J.K."/>
            <person name="Geller-Mcgrath D.E."/>
            <person name="Sieber C.M."/>
            <person name="Emerson J.B."/>
            <person name="Anantharaman K."/>
            <person name="Thomas B.C."/>
            <person name="Malmstrom R."/>
            <person name="Stieglmeier M."/>
            <person name="Klingl A."/>
            <person name="Woyke T."/>
            <person name="Ryan C.M."/>
            <person name="Banfield J.F."/>
        </authorList>
    </citation>
    <scope>NUCLEOTIDE SEQUENCE [LARGE SCALE GENOMIC DNA]</scope>
    <source>
        <strain evidence="6">CG11_big_fil_rev_8_21_14_0_20_40_24</strain>
    </source>
</reference>
<evidence type="ECO:0000256" key="2">
    <source>
        <dbReference type="ARBA" id="ARBA00022448"/>
    </source>
</evidence>
<dbReference type="Gene3D" id="3.90.76.10">
    <property type="entry name" value="Dipeptide-binding Protein, Domain 1"/>
    <property type="match status" value="1"/>
</dbReference>
<dbReference type="PANTHER" id="PTHR30290">
    <property type="entry name" value="PERIPLASMIC BINDING COMPONENT OF ABC TRANSPORTER"/>
    <property type="match status" value="1"/>
</dbReference>
<keyword evidence="2" id="KW-0813">Transport</keyword>
<gene>
    <name evidence="6" type="ORF">COV95_02005</name>
</gene>
<dbReference type="Pfam" id="PF00496">
    <property type="entry name" value="SBP_bac_5"/>
    <property type="match status" value="1"/>
</dbReference>
<dbReference type="InterPro" id="IPR039424">
    <property type="entry name" value="SBP_5"/>
</dbReference>
<accession>A0A2H0K6H7</accession>
<proteinExistence type="inferred from homology"/>
<dbReference type="AlphaFoldDB" id="A0A2H0K6H7"/>
<dbReference type="SUPFAM" id="SSF53850">
    <property type="entry name" value="Periplasmic binding protein-like II"/>
    <property type="match status" value="1"/>
</dbReference>
<keyword evidence="3" id="KW-0732">Signal</keyword>
<feature type="domain" description="Solute-binding protein family 5" evidence="5">
    <location>
        <begin position="110"/>
        <end position="467"/>
    </location>
</feature>
<dbReference type="PIRSF" id="PIRSF002741">
    <property type="entry name" value="MppA"/>
    <property type="match status" value="1"/>
</dbReference>
<dbReference type="PANTHER" id="PTHR30290:SF9">
    <property type="entry name" value="OLIGOPEPTIDE-BINDING PROTEIN APPA"/>
    <property type="match status" value="1"/>
</dbReference>